<feature type="region of interest" description="Disordered" evidence="2">
    <location>
        <begin position="222"/>
        <end position="454"/>
    </location>
</feature>
<feature type="compositionally biased region" description="Polar residues" evidence="2">
    <location>
        <begin position="404"/>
        <end position="418"/>
    </location>
</feature>
<feature type="compositionally biased region" description="Pro residues" evidence="2">
    <location>
        <begin position="338"/>
        <end position="347"/>
    </location>
</feature>
<evidence type="ECO:0000313" key="4">
    <source>
        <dbReference type="EMBL" id="KAG7580236.1"/>
    </source>
</evidence>
<dbReference type="InterPro" id="IPR015940">
    <property type="entry name" value="UBA"/>
</dbReference>
<dbReference type="PANTHER" id="PTHR31805:SF14">
    <property type="entry name" value="RECEPTOR-LIKE KINASE, PUTATIVE (DUF1421)-RELATED"/>
    <property type="match status" value="1"/>
</dbReference>
<feature type="compositionally biased region" description="Polar residues" evidence="2">
    <location>
        <begin position="353"/>
        <end position="366"/>
    </location>
</feature>
<feature type="domain" description="UBA" evidence="3">
    <location>
        <begin position="439"/>
        <end position="490"/>
    </location>
</feature>
<evidence type="ECO:0000256" key="1">
    <source>
        <dbReference type="SAM" id="Coils"/>
    </source>
</evidence>
<comment type="caution">
    <text evidence="4">The sequence shown here is derived from an EMBL/GenBank/DDBJ whole genome shotgun (WGS) entry which is preliminary data.</text>
</comment>
<evidence type="ECO:0000259" key="3">
    <source>
        <dbReference type="PROSITE" id="PS50030"/>
    </source>
</evidence>
<feature type="compositionally biased region" description="Polar residues" evidence="2">
    <location>
        <begin position="249"/>
        <end position="258"/>
    </location>
</feature>
<dbReference type="Proteomes" id="UP000694251">
    <property type="component" value="Chromosome 8"/>
</dbReference>
<keyword evidence="5" id="KW-1185">Reference proteome</keyword>
<feature type="region of interest" description="Disordered" evidence="2">
    <location>
        <begin position="1"/>
        <end position="25"/>
    </location>
</feature>
<dbReference type="OrthoDB" id="515416at2759"/>
<evidence type="ECO:0000256" key="2">
    <source>
        <dbReference type="SAM" id="MobiDB-lite"/>
    </source>
</evidence>
<organism evidence="4 5">
    <name type="scientific">Arabidopsis suecica</name>
    <name type="common">Swedish thale-cress</name>
    <name type="synonym">Cardaminopsis suecica</name>
    <dbReference type="NCBI Taxonomy" id="45249"/>
    <lineage>
        <taxon>Eukaryota</taxon>
        <taxon>Viridiplantae</taxon>
        <taxon>Streptophyta</taxon>
        <taxon>Embryophyta</taxon>
        <taxon>Tracheophyta</taxon>
        <taxon>Spermatophyta</taxon>
        <taxon>Magnoliopsida</taxon>
        <taxon>eudicotyledons</taxon>
        <taxon>Gunneridae</taxon>
        <taxon>Pentapetalae</taxon>
        <taxon>rosids</taxon>
        <taxon>malvids</taxon>
        <taxon>Brassicales</taxon>
        <taxon>Brassicaceae</taxon>
        <taxon>Camelineae</taxon>
        <taxon>Arabidopsis</taxon>
    </lineage>
</organism>
<feature type="coiled-coil region" evidence="1">
    <location>
        <begin position="147"/>
        <end position="174"/>
    </location>
</feature>
<proteinExistence type="predicted"/>
<sequence>MNNCQFMDKQQIMDLSSSSSPPSTDFIDLMNNHDDDHQKKQVIGDDGLNSKKEEIVPSYDFHPIRPTTATRLSHSALDLAGSTTPSTAARVLWSDSDFKPVSTSGFGSLDSIEPSKLVYDKGQNVSIISGIIDRTMKKHTDTLLHVMEGVSARLSQLESRTHNLENLVDDLKVSVDNSLGSTDGKIRQLKNILVEVQSGVQLLNDKQEIFEAQLQLSKHQVSKVDQHTKTHSLHVDPTSQSPAPVPMQQMPQFPLTSFPQPPSSAAAPSQPPSSQLPTHFSLQQEPYFPPPSHPQPPPPNQPPQTQTQHQPPYQSQPQQPPPSSGYNPGEQQPYPMQSYPPIPPRQQPPAGSAPSQHFYNPSQPQPSMYDGAGGRSNSAFPSGYSSEPYPYSGSPMSSAKPPHISSSGTGYSQLSNSRPLPHALPMGSAVSSGGGSSSPRSESRAPIDDVIDRVTTMGFPRDQVRATVRKLTENGQAVDLNVVLDKLMNEGGAPPGGWFDGR</sequence>
<name>A0A8T2B2Q8_ARASU</name>
<reference evidence="4 5" key="1">
    <citation type="submission" date="2020-12" db="EMBL/GenBank/DDBJ databases">
        <title>Concerted genomic and epigenomic changes stabilize Arabidopsis allopolyploids.</title>
        <authorList>
            <person name="Chen Z."/>
        </authorList>
    </citation>
    <scope>NUCLEOTIDE SEQUENCE [LARGE SCALE GENOMIC DNA]</scope>
    <source>
        <strain evidence="4">As9502</strain>
        <tissue evidence="4">Leaf</tissue>
    </source>
</reference>
<feature type="compositionally biased region" description="Low complexity" evidence="2">
    <location>
        <begin position="381"/>
        <end position="398"/>
    </location>
</feature>
<feature type="compositionally biased region" description="Pro residues" evidence="2">
    <location>
        <begin position="287"/>
        <end position="302"/>
    </location>
</feature>
<gene>
    <name evidence="4" type="ORF">ISN44_As08g000560</name>
</gene>
<accession>A0A8T2B2Q8</accession>
<feature type="compositionally biased region" description="Low complexity" evidence="2">
    <location>
        <begin position="324"/>
        <end position="337"/>
    </location>
</feature>
<protein>
    <submittedName>
        <fullName evidence="4">Ubiquitin-associated domain</fullName>
    </submittedName>
</protein>
<keyword evidence="1" id="KW-0175">Coiled coil</keyword>
<dbReference type="Pfam" id="PF07223">
    <property type="entry name" value="DUF1421"/>
    <property type="match status" value="1"/>
</dbReference>
<dbReference type="EMBL" id="JAEFBJ010000008">
    <property type="protein sequence ID" value="KAG7580236.1"/>
    <property type="molecule type" value="Genomic_DNA"/>
</dbReference>
<feature type="compositionally biased region" description="Low complexity" evidence="2">
    <location>
        <begin position="303"/>
        <end position="317"/>
    </location>
</feature>
<evidence type="ECO:0000313" key="5">
    <source>
        <dbReference type="Proteomes" id="UP000694251"/>
    </source>
</evidence>
<dbReference type="PANTHER" id="PTHR31805">
    <property type="entry name" value="RECEPTOR-LIKE KINASE, PUTATIVE (DUF1421)-RELATED"/>
    <property type="match status" value="1"/>
</dbReference>
<feature type="compositionally biased region" description="Low complexity" evidence="2">
    <location>
        <begin position="263"/>
        <end position="275"/>
    </location>
</feature>
<dbReference type="AlphaFoldDB" id="A0A8T2B2Q8"/>
<dbReference type="InterPro" id="IPR010820">
    <property type="entry name" value="DUF1421"/>
</dbReference>
<dbReference type="PROSITE" id="PS50030">
    <property type="entry name" value="UBA"/>
    <property type="match status" value="1"/>
</dbReference>
<feature type="compositionally biased region" description="Basic and acidic residues" evidence="2">
    <location>
        <begin position="441"/>
        <end position="452"/>
    </location>
</feature>